<organism evidence="1 2">
    <name type="scientific">Candidatus Pantoea symbiotica</name>
    <dbReference type="NCBI Taxonomy" id="1884370"/>
    <lineage>
        <taxon>Bacteria</taxon>
        <taxon>Pseudomonadati</taxon>
        <taxon>Pseudomonadota</taxon>
        <taxon>Gammaproteobacteria</taxon>
        <taxon>Enterobacterales</taxon>
        <taxon>Erwiniaceae</taxon>
        <taxon>Pantoea</taxon>
    </lineage>
</organism>
<accession>A0A1I3YQG8</accession>
<dbReference type="RefSeq" id="WP_091003942.1">
    <property type="nucleotide sequence ID" value="NZ_FOSD01000006.1"/>
</dbReference>
<dbReference type="Pfam" id="PF13599">
    <property type="entry name" value="Pentapeptide_4"/>
    <property type="match status" value="1"/>
</dbReference>
<proteinExistence type="predicted"/>
<dbReference type="PANTHER" id="PTHR14136:SF17">
    <property type="entry name" value="BTB_POZ DOMAIN-CONTAINING PROTEIN KCTD9"/>
    <property type="match status" value="1"/>
</dbReference>
<gene>
    <name evidence="1" type="ORF">SAMN05518863_106175</name>
</gene>
<dbReference type="Gene3D" id="2.160.20.80">
    <property type="entry name" value="E3 ubiquitin-protein ligase SopA"/>
    <property type="match status" value="1"/>
</dbReference>
<evidence type="ECO:0000313" key="1">
    <source>
        <dbReference type="EMBL" id="SFK34045.1"/>
    </source>
</evidence>
<dbReference type="EMBL" id="FOSD01000006">
    <property type="protein sequence ID" value="SFK34045.1"/>
    <property type="molecule type" value="Genomic_DNA"/>
</dbReference>
<name>A0A1I3YQG8_9GAMM</name>
<sequence length="215" mass="24707">MHDLSIVTRPVKTPKNSMTEEELSALLQEHNVWLQSAGEEGKRLVLSYSDLSDHNFYNTNLEKSIFNKCNLSDCNFRRAKLRHAAMNGCNLERSDFTHVKFDYASLSHSSLFCTDFHDANLRLADVTGTKLKGAHLFGTRLPANTWLIMGEEYSIQITHGVTLSAGCQTHSIEDWRRFRQKEIESMDGERAIKFYPRLLDILDFYTGTGERPDWL</sequence>
<dbReference type="PANTHER" id="PTHR14136">
    <property type="entry name" value="BTB_POZ DOMAIN-CONTAINING PROTEIN KCTD9"/>
    <property type="match status" value="1"/>
</dbReference>
<dbReference type="SUPFAM" id="SSF141571">
    <property type="entry name" value="Pentapeptide repeat-like"/>
    <property type="match status" value="1"/>
</dbReference>
<reference evidence="1 2" key="1">
    <citation type="submission" date="2016-10" db="EMBL/GenBank/DDBJ databases">
        <authorList>
            <person name="Varghese N."/>
            <person name="Submissions S."/>
        </authorList>
    </citation>
    <scope>NUCLEOTIDE SEQUENCE [LARGE SCALE GENOMIC DNA]</scope>
    <source>
        <strain evidence="1 2">YR512</strain>
    </source>
</reference>
<protein>
    <submittedName>
        <fullName evidence="1">Pentapeptide repeat-containing protein</fullName>
    </submittedName>
</protein>
<comment type="caution">
    <text evidence="1">The sequence shown here is derived from an EMBL/GenBank/DDBJ whole genome shotgun (WGS) entry which is preliminary data.</text>
</comment>
<keyword evidence="2" id="KW-1185">Reference proteome</keyword>
<evidence type="ECO:0000313" key="2">
    <source>
        <dbReference type="Proteomes" id="UP000198841"/>
    </source>
</evidence>
<dbReference type="InterPro" id="IPR051082">
    <property type="entry name" value="Pentapeptide-BTB/POZ_domain"/>
</dbReference>
<dbReference type="InterPro" id="IPR001646">
    <property type="entry name" value="5peptide_repeat"/>
</dbReference>
<dbReference type="Proteomes" id="UP000198841">
    <property type="component" value="Unassembled WGS sequence"/>
</dbReference>